<organism evidence="4 5">
    <name type="scientific">Caloramator proteoclasticus DSM 10124</name>
    <dbReference type="NCBI Taxonomy" id="1121262"/>
    <lineage>
        <taxon>Bacteria</taxon>
        <taxon>Bacillati</taxon>
        <taxon>Bacillota</taxon>
        <taxon>Clostridia</taxon>
        <taxon>Eubacteriales</taxon>
        <taxon>Clostridiaceae</taxon>
        <taxon>Caloramator</taxon>
    </lineage>
</organism>
<sequence>MLVREAIPSDVPSVAKIHMDVWKDTYEGIIPNEFLEHRTYDELEDTWLDRLFEDPETREFMFVAENEDGELVGFIVFSTDGFENYQGVIKSIYVYSDYQRQGIGTMLFNAAVEKLAEENIKNLIVWTYKDNKNRKFYEKMGGKVFREVVVDVEGRKVAKIAYVWDNIKN</sequence>
<dbReference type="AlphaFoldDB" id="A0A1M4V5T6"/>
<name>A0A1M4V5T6_9CLOT</name>
<keyword evidence="5" id="KW-1185">Reference proteome</keyword>
<evidence type="ECO:0000313" key="4">
    <source>
        <dbReference type="EMBL" id="SHE64267.1"/>
    </source>
</evidence>
<dbReference type="InterPro" id="IPR000182">
    <property type="entry name" value="GNAT_dom"/>
</dbReference>
<dbReference type="SUPFAM" id="SSF55729">
    <property type="entry name" value="Acyl-CoA N-acyltransferases (Nat)"/>
    <property type="match status" value="1"/>
</dbReference>
<feature type="domain" description="N-acetyltransferase" evidence="3">
    <location>
        <begin position="1"/>
        <end position="169"/>
    </location>
</feature>
<dbReference type="PROSITE" id="PS51186">
    <property type="entry name" value="GNAT"/>
    <property type="match status" value="1"/>
</dbReference>
<proteinExistence type="predicted"/>
<dbReference type="PANTHER" id="PTHR43800">
    <property type="entry name" value="PEPTIDYL-LYSINE N-ACETYLTRANSFERASE YJAB"/>
    <property type="match status" value="1"/>
</dbReference>
<dbReference type="PANTHER" id="PTHR43800:SF1">
    <property type="entry name" value="PEPTIDYL-LYSINE N-ACETYLTRANSFERASE YJAB"/>
    <property type="match status" value="1"/>
</dbReference>
<accession>A0A1M4V5T6</accession>
<reference evidence="5" key="1">
    <citation type="submission" date="2016-11" db="EMBL/GenBank/DDBJ databases">
        <authorList>
            <person name="Varghese N."/>
            <person name="Submissions S."/>
        </authorList>
    </citation>
    <scope>NUCLEOTIDE SEQUENCE [LARGE SCALE GENOMIC DNA]</scope>
    <source>
        <strain evidence="5">DSM 10124</strain>
    </source>
</reference>
<dbReference type="Pfam" id="PF00583">
    <property type="entry name" value="Acetyltransf_1"/>
    <property type="match status" value="1"/>
</dbReference>
<dbReference type="InterPro" id="IPR016181">
    <property type="entry name" value="Acyl_CoA_acyltransferase"/>
</dbReference>
<keyword evidence="2 4" id="KW-0012">Acyltransferase</keyword>
<gene>
    <name evidence="4" type="ORF">SAMN02746091_00816</name>
</gene>
<dbReference type="Gene3D" id="3.40.630.30">
    <property type="match status" value="1"/>
</dbReference>
<dbReference type="EMBL" id="FQVG01000010">
    <property type="protein sequence ID" value="SHE64267.1"/>
    <property type="molecule type" value="Genomic_DNA"/>
</dbReference>
<dbReference type="RefSeq" id="WP_073248025.1">
    <property type="nucleotide sequence ID" value="NZ_FQVG01000010.1"/>
</dbReference>
<dbReference type="CDD" id="cd04301">
    <property type="entry name" value="NAT_SF"/>
    <property type="match status" value="1"/>
</dbReference>
<dbReference type="GO" id="GO:0016747">
    <property type="term" value="F:acyltransferase activity, transferring groups other than amino-acyl groups"/>
    <property type="evidence" value="ECO:0007669"/>
    <property type="project" value="InterPro"/>
</dbReference>
<evidence type="ECO:0000256" key="2">
    <source>
        <dbReference type="ARBA" id="ARBA00023315"/>
    </source>
</evidence>
<protein>
    <submittedName>
        <fullName evidence="4">L-amino acid N-acyltransferase YncA</fullName>
    </submittedName>
</protein>
<evidence type="ECO:0000313" key="5">
    <source>
        <dbReference type="Proteomes" id="UP000184423"/>
    </source>
</evidence>
<keyword evidence="1 4" id="KW-0808">Transferase</keyword>
<evidence type="ECO:0000256" key="1">
    <source>
        <dbReference type="ARBA" id="ARBA00022679"/>
    </source>
</evidence>
<evidence type="ECO:0000259" key="3">
    <source>
        <dbReference type="PROSITE" id="PS51186"/>
    </source>
</evidence>
<dbReference type="Proteomes" id="UP000184423">
    <property type="component" value="Unassembled WGS sequence"/>
</dbReference>